<protein>
    <recommendedName>
        <fullName evidence="4">Transporter</fullName>
    </recommendedName>
</protein>
<sequence length="513" mass="57790">MNQPHHREPSMLIKVMPLALAAAMLAGCTLTPVVTTEAERQARVSSDQQAMFRDQEPVSGELSFADVLARAYQYNLENRVKLMENALLKSQLDLGFYDMLPRLTAAAGYTTRNNDPGGTAMNLRTGVVQTDVSVAQERSRNTDQLTFSWNALDFGLSYVRAQQSANQALIAEERRRKTLQNITQEVYTAYWRAMAAQRWTAEIDRLHGVAETALTDSKKIEEKRLMPPLQALIYQRGLLEIVQQLRSRRNELESARIELAALMNLRPGIAFRLKDSGAEPAMPPMLDVAALPRIEDYALVNRAELREEDYRLRNSALEMRKTMLSILPGLSFDTGFQYDSNKYLYHNSWYESGLRVSFNLFKAFSLPAARRQHEAQVKVDDTRRAALTMAVMAQVRIAAERYRQSIEEFELARRLDGIDQRINTQMANAVKSSAENELEAIRAQARAVLSSLQRANSQAAMQAAHARMLNSMGVDLAIPSQAASLADFSAGLDRSLQRWSVDQILRTQESSKP</sequence>
<dbReference type="OrthoDB" id="9764652at2"/>
<evidence type="ECO:0000256" key="1">
    <source>
        <dbReference type="SAM" id="SignalP"/>
    </source>
</evidence>
<reference evidence="2" key="1">
    <citation type="submission" date="2017-10" db="EMBL/GenBank/DDBJ databases">
        <title>Massilia psychrophilum sp. nov., a novel purple-pigmented bacterium isolated from Tianshan glacier, Xinjiang Municipality, China.</title>
        <authorList>
            <person name="Wang H."/>
        </authorList>
    </citation>
    <scope>NUCLEOTIDE SEQUENCE [LARGE SCALE GENOMIC DNA]</scope>
    <source>
        <strain evidence="2">B2</strain>
    </source>
</reference>
<feature type="signal peptide" evidence="1">
    <location>
        <begin position="1"/>
        <end position="21"/>
    </location>
</feature>
<dbReference type="PROSITE" id="PS51257">
    <property type="entry name" value="PROKAR_LIPOPROTEIN"/>
    <property type="match status" value="1"/>
</dbReference>
<accession>A0A2D2DST3</accession>
<name>A0A2D2DST3_9BURK</name>
<evidence type="ECO:0008006" key="4">
    <source>
        <dbReference type="Google" id="ProtNLM"/>
    </source>
</evidence>
<dbReference type="KEGG" id="mass:CR152_28710"/>
<proteinExistence type="predicted"/>
<dbReference type="GO" id="GO:0015562">
    <property type="term" value="F:efflux transmembrane transporter activity"/>
    <property type="evidence" value="ECO:0007669"/>
    <property type="project" value="InterPro"/>
</dbReference>
<dbReference type="Proteomes" id="UP000229897">
    <property type="component" value="Chromosome"/>
</dbReference>
<feature type="chain" id="PRO_5013695978" description="Transporter" evidence="1">
    <location>
        <begin position="22"/>
        <end position="513"/>
    </location>
</feature>
<evidence type="ECO:0000313" key="2">
    <source>
        <dbReference type="EMBL" id="ATQ78045.1"/>
    </source>
</evidence>
<evidence type="ECO:0000313" key="3">
    <source>
        <dbReference type="Proteomes" id="UP000229897"/>
    </source>
</evidence>
<keyword evidence="1" id="KW-0732">Signal</keyword>
<dbReference type="Gene3D" id="1.20.1600.10">
    <property type="entry name" value="Outer membrane efflux proteins (OEP)"/>
    <property type="match status" value="1"/>
</dbReference>
<dbReference type="SUPFAM" id="SSF56954">
    <property type="entry name" value="Outer membrane efflux proteins (OEP)"/>
    <property type="match status" value="1"/>
</dbReference>
<gene>
    <name evidence="2" type="ORF">CR152_28710</name>
</gene>
<dbReference type="AlphaFoldDB" id="A0A2D2DST3"/>
<dbReference type="EMBL" id="CP024608">
    <property type="protein sequence ID" value="ATQ78045.1"/>
    <property type="molecule type" value="Genomic_DNA"/>
</dbReference>
<dbReference type="PANTHER" id="PTHR30203:SF29">
    <property type="entry name" value="PROTEIN CYAE"/>
    <property type="match status" value="1"/>
</dbReference>
<dbReference type="InterPro" id="IPR010131">
    <property type="entry name" value="MdtP/NodT-like"/>
</dbReference>
<dbReference type="PANTHER" id="PTHR30203">
    <property type="entry name" value="OUTER MEMBRANE CATION EFFLUX PROTEIN"/>
    <property type="match status" value="1"/>
</dbReference>
<organism evidence="2 3">
    <name type="scientific">Massilia violaceinigra</name>
    <dbReference type="NCBI Taxonomy" id="2045208"/>
    <lineage>
        <taxon>Bacteria</taxon>
        <taxon>Pseudomonadati</taxon>
        <taxon>Pseudomonadota</taxon>
        <taxon>Betaproteobacteria</taxon>
        <taxon>Burkholderiales</taxon>
        <taxon>Oxalobacteraceae</taxon>
        <taxon>Telluria group</taxon>
        <taxon>Massilia</taxon>
    </lineage>
</organism>
<keyword evidence="3" id="KW-1185">Reference proteome</keyword>